<keyword evidence="4" id="KW-0788">Thiol protease</keyword>
<dbReference type="STRING" id="525365.HMPREF0548_1593"/>
<feature type="signal peptide" evidence="5">
    <location>
        <begin position="1"/>
        <end position="34"/>
    </location>
</feature>
<dbReference type="InterPro" id="IPR000064">
    <property type="entry name" value="NLP_P60_dom"/>
</dbReference>
<comment type="similarity">
    <text evidence="1">Belongs to the peptidase C40 family.</text>
</comment>
<evidence type="ECO:0000256" key="4">
    <source>
        <dbReference type="ARBA" id="ARBA00022807"/>
    </source>
</evidence>
<keyword evidence="5" id="KW-0732">Signal</keyword>
<evidence type="ECO:0000313" key="8">
    <source>
        <dbReference type="Proteomes" id="UP000005583"/>
    </source>
</evidence>
<dbReference type="InterPro" id="IPR038765">
    <property type="entry name" value="Papain-like_cys_pep_sf"/>
</dbReference>
<dbReference type="PROSITE" id="PS51935">
    <property type="entry name" value="NLPC_P60"/>
    <property type="match status" value="1"/>
</dbReference>
<keyword evidence="3" id="KW-0378">Hydrolase</keyword>
<protein>
    <submittedName>
        <fullName evidence="7">NlpC/P60 family protein</fullName>
    </submittedName>
</protein>
<dbReference type="Pfam" id="PF00877">
    <property type="entry name" value="NLPC_P60"/>
    <property type="match status" value="1"/>
</dbReference>
<evidence type="ECO:0000259" key="6">
    <source>
        <dbReference type="PROSITE" id="PS51935"/>
    </source>
</evidence>
<evidence type="ECO:0000256" key="1">
    <source>
        <dbReference type="ARBA" id="ARBA00007074"/>
    </source>
</evidence>
<dbReference type="EMBL" id="ACGU01000070">
    <property type="protein sequence ID" value="EEJ71573.1"/>
    <property type="molecule type" value="Genomic_DNA"/>
</dbReference>
<name>C2EPJ7_9LACO</name>
<evidence type="ECO:0000256" key="2">
    <source>
        <dbReference type="ARBA" id="ARBA00022670"/>
    </source>
</evidence>
<accession>C2EPJ7</accession>
<dbReference type="HOGENOM" id="CLU_016043_8_1_9"/>
<sequence>MSFRRTLVKSTTVLSVLFAGLATTTVSTATAVHADDINTTTVNAENSTSNIETNKPSDSSIEKVSTVTKKRNEVVKLAKKQIGKPYVWGATGPSGFDCSGLTSYVFKHAIHKTLPRTTYGQITLGKSVSVSTKKLKKGDLLFWGNHHVGIYVGNGKFVHAPAPGQSVKTQSLASFYPSSAKRIID</sequence>
<evidence type="ECO:0000256" key="3">
    <source>
        <dbReference type="ARBA" id="ARBA00022801"/>
    </source>
</evidence>
<dbReference type="PANTHER" id="PTHR47359">
    <property type="entry name" value="PEPTIDOGLYCAN DL-ENDOPEPTIDASE CWLO"/>
    <property type="match status" value="1"/>
</dbReference>
<dbReference type="PANTHER" id="PTHR47359:SF3">
    <property type="entry name" value="NLP_P60 DOMAIN-CONTAINING PROTEIN-RELATED"/>
    <property type="match status" value="1"/>
</dbReference>
<dbReference type="eggNOG" id="COG0791">
    <property type="taxonomic scope" value="Bacteria"/>
</dbReference>
<dbReference type="GO" id="GO:0006508">
    <property type="term" value="P:proteolysis"/>
    <property type="evidence" value="ECO:0007669"/>
    <property type="project" value="UniProtKB-KW"/>
</dbReference>
<evidence type="ECO:0000256" key="5">
    <source>
        <dbReference type="SAM" id="SignalP"/>
    </source>
</evidence>
<dbReference type="OrthoDB" id="1654978at2"/>
<keyword evidence="8" id="KW-1185">Reference proteome</keyword>
<feature type="chain" id="PRO_5009950003" evidence="5">
    <location>
        <begin position="35"/>
        <end position="185"/>
    </location>
</feature>
<reference evidence="7 8" key="1">
    <citation type="submission" date="2009-01" db="EMBL/GenBank/DDBJ databases">
        <authorList>
            <person name="Qin X."/>
            <person name="Bachman B."/>
            <person name="Battles P."/>
            <person name="Bell A."/>
            <person name="Bess C."/>
            <person name="Bickham C."/>
            <person name="Chaboub L."/>
            <person name="Chen D."/>
            <person name="Coyle M."/>
            <person name="Deiros D.R."/>
            <person name="Dinh H."/>
            <person name="Forbes L."/>
            <person name="Fowler G."/>
            <person name="Francisco L."/>
            <person name="Fu Q."/>
            <person name="Gubbala S."/>
            <person name="Hale W."/>
            <person name="Han Y."/>
            <person name="Hemphill L."/>
            <person name="Highlander S.K."/>
            <person name="Hirani K."/>
            <person name="Hogues M."/>
            <person name="Jackson L."/>
            <person name="Jakkamsetti A."/>
            <person name="Javaid M."/>
            <person name="Jiang H."/>
            <person name="Korchina V."/>
            <person name="Kovar C."/>
            <person name="Lara F."/>
            <person name="Lee S."/>
            <person name="Mata R."/>
            <person name="Mathew T."/>
            <person name="Moen C."/>
            <person name="Morales K."/>
            <person name="Munidasa M."/>
            <person name="Nazareth L."/>
            <person name="Ngo R."/>
            <person name="Nguyen L."/>
            <person name="Okwuonu G."/>
            <person name="Ongeri F."/>
            <person name="Patil S."/>
            <person name="Petrosino J."/>
            <person name="Pham C."/>
            <person name="Pham P."/>
            <person name="Pu L.-L."/>
            <person name="Puazo M."/>
            <person name="Raj R."/>
            <person name="Reid J."/>
            <person name="Rouhana J."/>
            <person name="Saada N."/>
            <person name="Shang Y."/>
            <person name="Simmons D."/>
            <person name="Thornton R."/>
            <person name="Warren J."/>
            <person name="Weissenberger G."/>
            <person name="Zhang J."/>
            <person name="Zhang L."/>
            <person name="Zhou C."/>
            <person name="Zhu D."/>
            <person name="Muzny D."/>
            <person name="Worley K."/>
            <person name="Gibbs R."/>
        </authorList>
    </citation>
    <scope>NUCLEOTIDE SEQUENCE [LARGE SCALE GENOMIC DNA]</scope>
    <source>
        <strain evidence="7 8">DSM 16047</strain>
    </source>
</reference>
<dbReference type="InterPro" id="IPR051794">
    <property type="entry name" value="PG_Endopeptidase_C40"/>
</dbReference>
<organism evidence="7 8">
    <name type="scientific">Lactobacillus ultunensis DSM 16047</name>
    <dbReference type="NCBI Taxonomy" id="525365"/>
    <lineage>
        <taxon>Bacteria</taxon>
        <taxon>Bacillati</taxon>
        <taxon>Bacillota</taxon>
        <taxon>Bacilli</taxon>
        <taxon>Lactobacillales</taxon>
        <taxon>Lactobacillaceae</taxon>
        <taxon>Lactobacillus</taxon>
    </lineage>
</organism>
<dbReference type="RefSeq" id="WP_007126088.1">
    <property type="nucleotide sequence ID" value="NZ_AZFO01000006.1"/>
</dbReference>
<evidence type="ECO:0000313" key="7">
    <source>
        <dbReference type="EMBL" id="EEJ71573.1"/>
    </source>
</evidence>
<dbReference type="Gene3D" id="3.90.1720.10">
    <property type="entry name" value="endopeptidase domain like (from Nostoc punctiforme)"/>
    <property type="match status" value="1"/>
</dbReference>
<dbReference type="Proteomes" id="UP000005583">
    <property type="component" value="Unassembled WGS sequence"/>
</dbReference>
<dbReference type="PATRIC" id="fig|525365.8.peg.1847"/>
<dbReference type="SUPFAM" id="SSF54001">
    <property type="entry name" value="Cysteine proteinases"/>
    <property type="match status" value="1"/>
</dbReference>
<feature type="domain" description="NlpC/P60" evidence="6">
    <location>
        <begin position="68"/>
        <end position="185"/>
    </location>
</feature>
<dbReference type="AlphaFoldDB" id="C2EPJ7"/>
<comment type="caution">
    <text evidence="7">The sequence shown here is derived from an EMBL/GenBank/DDBJ whole genome shotgun (WGS) entry which is preliminary data.</text>
</comment>
<dbReference type="GO" id="GO:0008234">
    <property type="term" value="F:cysteine-type peptidase activity"/>
    <property type="evidence" value="ECO:0007669"/>
    <property type="project" value="UniProtKB-KW"/>
</dbReference>
<gene>
    <name evidence="7" type="ORF">HMPREF0548_1593</name>
</gene>
<keyword evidence="2" id="KW-0645">Protease</keyword>
<proteinExistence type="inferred from homology"/>